<evidence type="ECO:0000256" key="5">
    <source>
        <dbReference type="ARBA" id="ARBA00022679"/>
    </source>
</evidence>
<dbReference type="GO" id="GO:0047151">
    <property type="term" value="F:tRNA (uracil(54)-C5)-methyltransferase activity, 5,10-methylenetetrahydrofolate-dependent"/>
    <property type="evidence" value="ECO:0007669"/>
    <property type="project" value="UniProtKB-UniRule"/>
</dbReference>
<dbReference type="Gene3D" id="3.50.50.60">
    <property type="entry name" value="FAD/NAD(P)-binding domain"/>
    <property type="match status" value="2"/>
</dbReference>
<dbReference type="PANTHER" id="PTHR11806">
    <property type="entry name" value="GLUCOSE INHIBITED DIVISION PROTEIN A"/>
    <property type="match status" value="1"/>
</dbReference>
<keyword evidence="2 10" id="KW-0963">Cytoplasm</keyword>
<evidence type="ECO:0000313" key="12">
    <source>
        <dbReference type="EMBL" id="MST54583.1"/>
    </source>
</evidence>
<evidence type="ECO:0000256" key="7">
    <source>
        <dbReference type="ARBA" id="ARBA00022827"/>
    </source>
</evidence>
<evidence type="ECO:0000256" key="6">
    <source>
        <dbReference type="ARBA" id="ARBA00022694"/>
    </source>
</evidence>
<reference evidence="12 13" key="1">
    <citation type="submission" date="2019-08" db="EMBL/GenBank/DDBJ databases">
        <title>In-depth cultivation of the pig gut microbiome towards novel bacterial diversity and tailored functional studies.</title>
        <authorList>
            <person name="Wylensek D."/>
            <person name="Hitch T.C.A."/>
            <person name="Clavel T."/>
        </authorList>
    </citation>
    <scope>NUCLEOTIDE SEQUENCE [LARGE SCALE GENOMIC DNA]</scope>
    <source>
        <strain evidence="12 13">SM-530-WT-4B</strain>
    </source>
</reference>
<dbReference type="GO" id="GO:0002098">
    <property type="term" value="P:tRNA wobble uridine modification"/>
    <property type="evidence" value="ECO:0007669"/>
    <property type="project" value="TreeGrafter"/>
</dbReference>
<comment type="caution">
    <text evidence="12">The sequence shown here is derived from an EMBL/GenBank/DDBJ whole genome shotgun (WGS) entry which is preliminary data.</text>
</comment>
<dbReference type="InterPro" id="IPR002218">
    <property type="entry name" value="MnmG-rel"/>
</dbReference>
<protein>
    <recommendedName>
        <fullName evidence="10">Methylenetetrahydrofolate--tRNA-(uracil-5-)-methyltransferase TrmFO</fullName>
        <ecNumber evidence="10">2.1.1.74</ecNumber>
    </recommendedName>
    <alternativeName>
        <fullName evidence="10">Folate-dependent tRNA (uracil-5-)-methyltransferase</fullName>
    </alternativeName>
    <alternativeName>
        <fullName evidence="10">Folate-dependent tRNA(M-5-U54)-methyltransferase</fullName>
    </alternativeName>
</protein>
<keyword evidence="4 10" id="KW-0285">Flavoprotein</keyword>
<accession>A0A6L5Y8S9</accession>
<keyword evidence="8 10" id="KW-0521">NADP</keyword>
<dbReference type="PANTHER" id="PTHR11806:SF2">
    <property type="entry name" value="METHYLENETETRAHYDROFOLATE--TRNA-(URACIL-5-)-METHYLTRANSFERASE TRMFO"/>
    <property type="match status" value="1"/>
</dbReference>
<evidence type="ECO:0000256" key="2">
    <source>
        <dbReference type="ARBA" id="ARBA00022490"/>
    </source>
</evidence>
<dbReference type="InterPro" id="IPR036188">
    <property type="entry name" value="FAD/NAD-bd_sf"/>
</dbReference>
<dbReference type="AlphaFoldDB" id="A0A6L5Y8S9"/>
<comment type="similarity">
    <text evidence="10">Belongs to the MnmG family. TrmFO subfamily.</text>
</comment>
<keyword evidence="6 10" id="KW-0819">tRNA processing</keyword>
<dbReference type="HAMAP" id="MF_01037">
    <property type="entry name" value="TrmFO"/>
    <property type="match status" value="1"/>
</dbReference>
<dbReference type="Proteomes" id="UP000473699">
    <property type="component" value="Unassembled WGS sequence"/>
</dbReference>
<dbReference type="SUPFAM" id="SSF51905">
    <property type="entry name" value="FAD/NAD(P)-binding domain"/>
    <property type="match status" value="1"/>
</dbReference>
<evidence type="ECO:0000256" key="3">
    <source>
        <dbReference type="ARBA" id="ARBA00022603"/>
    </source>
</evidence>
<evidence type="ECO:0000256" key="4">
    <source>
        <dbReference type="ARBA" id="ARBA00022630"/>
    </source>
</evidence>
<dbReference type="RefSeq" id="WP_154527718.1">
    <property type="nucleotide sequence ID" value="NZ_VUNH01000001.1"/>
</dbReference>
<comment type="catalytic activity">
    <reaction evidence="10">
        <text>uridine(54) in tRNA + (6R)-5,10-methylene-5,6,7,8-tetrahydrofolate + NADPH + H(+) = 5-methyluridine(54) in tRNA + (6S)-5,6,7,8-tetrahydrofolate + NADP(+)</text>
        <dbReference type="Rhea" id="RHEA:62372"/>
        <dbReference type="Rhea" id="RHEA-COMP:10167"/>
        <dbReference type="Rhea" id="RHEA-COMP:10193"/>
        <dbReference type="ChEBI" id="CHEBI:15378"/>
        <dbReference type="ChEBI" id="CHEBI:15636"/>
        <dbReference type="ChEBI" id="CHEBI:57453"/>
        <dbReference type="ChEBI" id="CHEBI:57783"/>
        <dbReference type="ChEBI" id="CHEBI:58349"/>
        <dbReference type="ChEBI" id="CHEBI:65315"/>
        <dbReference type="ChEBI" id="CHEBI:74447"/>
        <dbReference type="EC" id="2.1.1.74"/>
    </reaction>
</comment>
<dbReference type="Pfam" id="PF01134">
    <property type="entry name" value="GIDA"/>
    <property type="match status" value="1"/>
</dbReference>
<dbReference type="GO" id="GO:0050660">
    <property type="term" value="F:flavin adenine dinucleotide binding"/>
    <property type="evidence" value="ECO:0007669"/>
    <property type="project" value="UniProtKB-UniRule"/>
</dbReference>
<name>A0A6L5Y8S9_9BACT</name>
<dbReference type="GO" id="GO:0005829">
    <property type="term" value="C:cytosol"/>
    <property type="evidence" value="ECO:0007669"/>
    <property type="project" value="TreeGrafter"/>
</dbReference>
<keyword evidence="13" id="KW-1185">Reference proteome</keyword>
<dbReference type="InterPro" id="IPR004417">
    <property type="entry name" value="TrmFO"/>
</dbReference>
<keyword evidence="7 10" id="KW-0274">FAD</keyword>
<gene>
    <name evidence="10" type="primary">trmFO</name>
    <name evidence="12" type="ORF">FYJ74_00730</name>
</gene>
<proteinExistence type="inferred from homology"/>
<keyword evidence="3 10" id="KW-0489">Methyltransferase</keyword>
<evidence type="ECO:0000256" key="10">
    <source>
        <dbReference type="HAMAP-Rule" id="MF_01037"/>
    </source>
</evidence>
<dbReference type="EC" id="2.1.1.74" evidence="10"/>
<keyword evidence="5 10" id="KW-0808">Transferase</keyword>
<dbReference type="GO" id="GO:0030488">
    <property type="term" value="P:tRNA methylation"/>
    <property type="evidence" value="ECO:0007669"/>
    <property type="project" value="TreeGrafter"/>
</dbReference>
<dbReference type="NCBIfam" id="TIGR00137">
    <property type="entry name" value="gid_trmFO"/>
    <property type="match status" value="1"/>
</dbReference>
<evidence type="ECO:0000313" key="13">
    <source>
        <dbReference type="Proteomes" id="UP000473699"/>
    </source>
</evidence>
<feature type="binding site" evidence="10">
    <location>
        <begin position="8"/>
        <end position="13"/>
    </location>
    <ligand>
        <name>FAD</name>
        <dbReference type="ChEBI" id="CHEBI:57692"/>
    </ligand>
</feature>
<sequence>MQPVVVAGGGLAGSEAAWQLVRRGIPVHMFEMRPVVSSPAHRTDKLGELVCSNSLGSDRDDSAAGLLKEELRALDSLVMKAADAHSVPAGKALAVDRERFSRFITDALLKNPLFTLTRREVTEIPARPCIIASGPLTSPALASKLQTLFGQDYLYFYDAVAPVIELESVDMSVAYRRDRYADGEGGDYVNCPMDEQQYQTFYEALIAAERIPLHDFEGKAEYFEGCMPVEVIASRGRDTLRFGPLRPVGLNDPRTGKRPYAVVQIRQDNAEGTLYNLVGFQTNLRWGEQQRVFRLIPGLEHAEFVRMGVMHRNIYVDAPRCLDGCLRPRGMDSLFLAGQMTGVEGYVESTAMGAVAALGVFSFLNGLPQLQWPAESAIGALLFRLKDATNPRFAPTNANMGIFPPLDEKIKNRRERHEKILSRGRLRFLQFKANNALFFSEPGEK</sequence>
<dbReference type="EMBL" id="VUNH01000001">
    <property type="protein sequence ID" value="MST54583.1"/>
    <property type="molecule type" value="Genomic_DNA"/>
</dbReference>
<evidence type="ECO:0000256" key="1">
    <source>
        <dbReference type="ARBA" id="ARBA00001974"/>
    </source>
</evidence>
<dbReference type="InterPro" id="IPR040131">
    <property type="entry name" value="MnmG_N"/>
</dbReference>
<feature type="domain" description="MnmG N-terminal" evidence="11">
    <location>
        <begin position="4"/>
        <end position="361"/>
    </location>
</feature>
<evidence type="ECO:0000256" key="8">
    <source>
        <dbReference type="ARBA" id="ARBA00022857"/>
    </source>
</evidence>
<comment type="subcellular location">
    <subcellularLocation>
        <location evidence="10">Cytoplasm</location>
    </subcellularLocation>
</comment>
<evidence type="ECO:0000256" key="9">
    <source>
        <dbReference type="ARBA" id="ARBA00023027"/>
    </source>
</evidence>
<keyword evidence="9 10" id="KW-0520">NAD</keyword>
<evidence type="ECO:0000259" key="11">
    <source>
        <dbReference type="Pfam" id="PF01134"/>
    </source>
</evidence>
<dbReference type="NCBIfam" id="NF003739">
    <property type="entry name" value="PRK05335.1"/>
    <property type="match status" value="1"/>
</dbReference>
<comment type="catalytic activity">
    <reaction evidence="10">
        <text>uridine(54) in tRNA + (6R)-5,10-methylene-5,6,7,8-tetrahydrofolate + NADH + H(+) = 5-methyluridine(54) in tRNA + (6S)-5,6,7,8-tetrahydrofolate + NAD(+)</text>
        <dbReference type="Rhea" id="RHEA:16873"/>
        <dbReference type="Rhea" id="RHEA-COMP:10167"/>
        <dbReference type="Rhea" id="RHEA-COMP:10193"/>
        <dbReference type="ChEBI" id="CHEBI:15378"/>
        <dbReference type="ChEBI" id="CHEBI:15636"/>
        <dbReference type="ChEBI" id="CHEBI:57453"/>
        <dbReference type="ChEBI" id="CHEBI:57540"/>
        <dbReference type="ChEBI" id="CHEBI:57945"/>
        <dbReference type="ChEBI" id="CHEBI:65315"/>
        <dbReference type="ChEBI" id="CHEBI:74447"/>
        <dbReference type="EC" id="2.1.1.74"/>
    </reaction>
</comment>
<organism evidence="12 13">
    <name type="scientific">Pyramidobacter porci</name>
    <dbReference type="NCBI Taxonomy" id="2605789"/>
    <lineage>
        <taxon>Bacteria</taxon>
        <taxon>Thermotogati</taxon>
        <taxon>Synergistota</taxon>
        <taxon>Synergistia</taxon>
        <taxon>Synergistales</taxon>
        <taxon>Dethiosulfovibrionaceae</taxon>
        <taxon>Pyramidobacter</taxon>
    </lineage>
</organism>
<comment type="cofactor">
    <cofactor evidence="1 10">
        <name>FAD</name>
        <dbReference type="ChEBI" id="CHEBI:57692"/>
    </cofactor>
</comment>
<comment type="function">
    <text evidence="10">Catalyzes the folate-dependent formation of 5-methyl-uridine at position 54 (M-5-U54) in all tRNAs.</text>
</comment>